<evidence type="ECO:0000256" key="3">
    <source>
        <dbReference type="PROSITE-ProRule" id="PRU00339"/>
    </source>
</evidence>
<dbReference type="Proteomes" id="UP000663834">
    <property type="component" value="Unassembled WGS sequence"/>
</dbReference>
<feature type="repeat" description="TPR" evidence="3">
    <location>
        <begin position="535"/>
        <end position="568"/>
    </location>
</feature>
<organism evidence="5 10">
    <name type="scientific">Rotaria magnacalcarata</name>
    <dbReference type="NCBI Taxonomy" id="392030"/>
    <lineage>
        <taxon>Eukaryota</taxon>
        <taxon>Metazoa</taxon>
        <taxon>Spiralia</taxon>
        <taxon>Gnathifera</taxon>
        <taxon>Rotifera</taxon>
        <taxon>Eurotatoria</taxon>
        <taxon>Bdelloidea</taxon>
        <taxon>Philodinida</taxon>
        <taxon>Philodinidae</taxon>
        <taxon>Rotaria</taxon>
    </lineage>
</organism>
<evidence type="ECO:0000313" key="6">
    <source>
        <dbReference type="EMBL" id="CAF1678211.1"/>
    </source>
</evidence>
<dbReference type="EMBL" id="CAJOBH010000008">
    <property type="protein sequence ID" value="CAF3746880.1"/>
    <property type="molecule type" value="Genomic_DNA"/>
</dbReference>
<keyword evidence="2 3" id="KW-0802">TPR repeat</keyword>
<keyword evidence="1" id="KW-0677">Repeat</keyword>
<dbReference type="PANTHER" id="PTHR45641:SF19">
    <property type="entry name" value="NEPHROCYSTIN-3"/>
    <property type="match status" value="1"/>
</dbReference>
<name>A0A816A2K2_9BILA</name>
<dbReference type="Proteomes" id="UP000663855">
    <property type="component" value="Unassembled WGS sequence"/>
</dbReference>
<dbReference type="SMART" id="SM00028">
    <property type="entry name" value="TPR"/>
    <property type="match status" value="6"/>
</dbReference>
<evidence type="ECO:0000313" key="8">
    <source>
        <dbReference type="EMBL" id="CAF3746880.1"/>
    </source>
</evidence>
<protein>
    <recommendedName>
        <fullName evidence="11">Tetratricopeptide repeat protein</fullName>
    </recommendedName>
</protein>
<dbReference type="InterPro" id="IPR019734">
    <property type="entry name" value="TPR_rpt"/>
</dbReference>
<dbReference type="EMBL" id="CAJNOV010016416">
    <property type="protein sequence ID" value="CAF1590164.1"/>
    <property type="molecule type" value="Genomic_DNA"/>
</dbReference>
<dbReference type="EMBL" id="CAJNOW010020251">
    <property type="protein sequence ID" value="CAF1678211.1"/>
    <property type="molecule type" value="Genomic_DNA"/>
</dbReference>
<dbReference type="AlphaFoldDB" id="A0A816A2K2"/>
<reference evidence="5" key="1">
    <citation type="submission" date="2021-02" db="EMBL/GenBank/DDBJ databases">
        <authorList>
            <person name="Nowell W R."/>
        </authorList>
    </citation>
    <scope>NUCLEOTIDE SEQUENCE</scope>
</reference>
<dbReference type="Proteomes" id="UP000681720">
    <property type="component" value="Unassembled WGS sequence"/>
</dbReference>
<feature type="repeat" description="TPR" evidence="3">
    <location>
        <begin position="577"/>
        <end position="610"/>
    </location>
</feature>
<evidence type="ECO:0000313" key="9">
    <source>
        <dbReference type="EMBL" id="CAF3783525.1"/>
    </source>
</evidence>
<evidence type="ECO:0000313" key="5">
    <source>
        <dbReference type="EMBL" id="CAF1590164.1"/>
    </source>
</evidence>
<sequence length="855" mass="100884">MQLIWLDNSPCSAHIQSKLFELNPTIQFYTDLNRCITSIKSIKDEQILLIVSLALTKNILCQIHSHHLLMSVFIFCSNINENQKLELMNEYKKINQIYSDNELLIKSIQQTINVIEQQILSFNVFNQNKDYTNDLSKSSASFIWYQILLDILKQIPDNEQINKKIYENYNELYKSEINQLKKDYTKEKVIQLFNEKTSIHKILNKTLRTKNIEFIYLFQYFIIDLYDHIQYEKESCENSEILKVYYGKRMLNIELDQLKKHIGYYITPNGFLSVSFDKNKSVELAKTEILSDGYQSTLFQFEINPKCQQITFVEIHDKQELLFNIDTIFKIHSINFDSSIQLWQINLINDDIGKNKIQTYFQSIKKFRYENSFLIFFGHLLNELDQLQQSELYFHILLESLSSNHEDIASIYNQIGNFIADKGQLKLALENYQRGYEIRCQRLPNDHPHISISLNNIGLIYKDEGKLDDALSYCQKALTIDEINYPKDHVLKAMTIENIGGIYKEKYLFSIAQTYFLRALNMYKSALPPNHHFLTDILNSLGKVYCDQGYYDRALTCYQKAFATSEINYTNDHLQKAQTIENIGLLYKTNGMLQKALEELLRALDMYQRIYFNEHHDIARCFGHIGLVYEASNDLDFALNYFNKQLNMDEKCLSNDHPNIQIDIQWIIDIYKKQEQFKKAFEFCQKKFLEKKNLLGENHPMTLTIFMMMIDLCEDFNVKSNYYKHALSMHESLIPFDPHATIRCLDTMINFYYKTNAVEEALNYQIKMVDLERQVLTDDHINLALSLQRLGQIYETLSKTDEAKICYTESRTMFETYEHNQSNSESSDKKNSSESNTYQEKKELNFTKSRICVLQ</sequence>
<dbReference type="PANTHER" id="PTHR45641">
    <property type="entry name" value="TETRATRICOPEPTIDE REPEAT PROTEIN (AFU_ORTHOLOGUE AFUA_6G03870)"/>
    <property type="match status" value="1"/>
</dbReference>
<feature type="repeat" description="TPR" evidence="3">
    <location>
        <begin position="619"/>
        <end position="652"/>
    </location>
</feature>
<dbReference type="Proteomes" id="UP000663824">
    <property type="component" value="Unassembled WGS sequence"/>
</dbReference>
<dbReference type="SUPFAM" id="SSF48452">
    <property type="entry name" value="TPR-like"/>
    <property type="match status" value="4"/>
</dbReference>
<evidence type="ECO:0000256" key="2">
    <source>
        <dbReference type="ARBA" id="ARBA00022803"/>
    </source>
</evidence>
<feature type="region of interest" description="Disordered" evidence="4">
    <location>
        <begin position="818"/>
        <end position="840"/>
    </location>
</feature>
<dbReference type="Gene3D" id="1.25.40.10">
    <property type="entry name" value="Tetratricopeptide repeat domain"/>
    <property type="match status" value="3"/>
</dbReference>
<dbReference type="EMBL" id="CAJOBJ010000016">
    <property type="protein sequence ID" value="CAF3783525.1"/>
    <property type="molecule type" value="Genomic_DNA"/>
</dbReference>
<feature type="repeat" description="TPR" evidence="3">
    <location>
        <begin position="451"/>
        <end position="484"/>
    </location>
</feature>
<dbReference type="SUPFAM" id="SSF56399">
    <property type="entry name" value="ADP-ribosylation"/>
    <property type="match status" value="1"/>
</dbReference>
<accession>A0A816A2K2</accession>
<dbReference type="OrthoDB" id="1658288at2759"/>
<dbReference type="Proteomes" id="UP000681967">
    <property type="component" value="Unassembled WGS sequence"/>
</dbReference>
<evidence type="ECO:0000313" key="7">
    <source>
        <dbReference type="EMBL" id="CAF2109009.1"/>
    </source>
</evidence>
<comment type="caution">
    <text evidence="5">The sequence shown here is derived from an EMBL/GenBank/DDBJ whole genome shotgun (WGS) entry which is preliminary data.</text>
</comment>
<gene>
    <name evidence="8" type="ORF">BYL167_LOCUS112</name>
    <name evidence="5" type="ORF">CJN711_LOCUS33940</name>
    <name evidence="9" type="ORF">GIL414_LOCUS174</name>
    <name evidence="6" type="ORF">KQP761_LOCUS35906</name>
    <name evidence="7" type="ORF">MBJ925_LOCUS23810</name>
</gene>
<evidence type="ECO:0008006" key="11">
    <source>
        <dbReference type="Google" id="ProtNLM"/>
    </source>
</evidence>
<evidence type="ECO:0000313" key="10">
    <source>
        <dbReference type="Proteomes" id="UP000663855"/>
    </source>
</evidence>
<dbReference type="EMBL" id="CAJNRE010012297">
    <property type="protein sequence ID" value="CAF2109009.1"/>
    <property type="molecule type" value="Genomic_DNA"/>
</dbReference>
<dbReference type="Pfam" id="PF13424">
    <property type="entry name" value="TPR_12"/>
    <property type="match status" value="3"/>
</dbReference>
<dbReference type="PROSITE" id="PS50005">
    <property type="entry name" value="TPR"/>
    <property type="match status" value="4"/>
</dbReference>
<dbReference type="InterPro" id="IPR011990">
    <property type="entry name" value="TPR-like_helical_dom_sf"/>
</dbReference>
<evidence type="ECO:0000256" key="4">
    <source>
        <dbReference type="SAM" id="MobiDB-lite"/>
    </source>
</evidence>
<proteinExistence type="predicted"/>
<evidence type="ECO:0000256" key="1">
    <source>
        <dbReference type="ARBA" id="ARBA00022737"/>
    </source>
</evidence>